<dbReference type="Proteomes" id="UP000255000">
    <property type="component" value="Unassembled WGS sequence"/>
</dbReference>
<dbReference type="EMBL" id="UGSK01000001">
    <property type="protein sequence ID" value="SUB01119.1"/>
    <property type="molecule type" value="Genomic_DNA"/>
</dbReference>
<reference evidence="1 2" key="1">
    <citation type="submission" date="2018-06" db="EMBL/GenBank/DDBJ databases">
        <authorList>
            <consortium name="Pathogen Informatics"/>
            <person name="Doyle S."/>
        </authorList>
    </citation>
    <scope>NUCLEOTIDE SEQUENCE [LARGE SCALE GENOMIC DNA]</scope>
    <source>
        <strain evidence="1 2">NCTC13350</strain>
    </source>
</reference>
<dbReference type="CDD" id="cd23763">
    <property type="entry name" value="ASKHA_ATPase_ROK"/>
    <property type="match status" value="1"/>
</dbReference>
<protein>
    <submittedName>
        <fullName evidence="1">N-acetyl-D-glucosamine kinase</fullName>
    </submittedName>
</protein>
<dbReference type="PANTHER" id="PTHR18964:SF169">
    <property type="entry name" value="N-ACETYLMANNOSAMINE KINASE"/>
    <property type="match status" value="1"/>
</dbReference>
<dbReference type="Gene3D" id="3.30.420.40">
    <property type="match status" value="2"/>
</dbReference>
<dbReference type="GO" id="GO:0009384">
    <property type="term" value="F:N-acylmannosamine kinase activity"/>
    <property type="evidence" value="ECO:0007669"/>
    <property type="project" value="TreeGrafter"/>
</dbReference>
<gene>
    <name evidence="1" type="ORF">NCTC13350_02053</name>
</gene>
<proteinExistence type="predicted"/>
<dbReference type="Gene3D" id="1.10.10.10">
    <property type="entry name" value="Winged helix-like DNA-binding domain superfamily/Winged helix DNA-binding domain"/>
    <property type="match status" value="1"/>
</dbReference>
<dbReference type="SUPFAM" id="SSF53067">
    <property type="entry name" value="Actin-like ATPase domain"/>
    <property type="match status" value="1"/>
</dbReference>
<dbReference type="SUPFAM" id="SSF46785">
    <property type="entry name" value="Winged helix' DNA-binding domain"/>
    <property type="match status" value="1"/>
</dbReference>
<dbReference type="AlphaFoldDB" id="A0A378ZW91"/>
<dbReference type="InterPro" id="IPR043129">
    <property type="entry name" value="ATPase_NBD"/>
</dbReference>
<organism evidence="1 2">
    <name type="scientific">Pannonibacter phragmitetus</name>
    <dbReference type="NCBI Taxonomy" id="121719"/>
    <lineage>
        <taxon>Bacteria</taxon>
        <taxon>Pseudomonadati</taxon>
        <taxon>Pseudomonadota</taxon>
        <taxon>Alphaproteobacteria</taxon>
        <taxon>Hyphomicrobiales</taxon>
        <taxon>Stappiaceae</taxon>
        <taxon>Pannonibacter</taxon>
    </lineage>
</organism>
<sequence>MTQDAFAAGLPCALNTAMTYDPVSLISPRFLRSSDPCEVVSDNERALLRLARAYPGHSRSEIAARLPLAQQSVHRIIDALAERGLILLGSPRPGTGRGQPSPTVSLNPEFAWTVGLSVNTDRAGLCLMPFAGPAETVSVDIGGQSLSDSLGRIQDRLAQLLDQRGVAAEKILGLSLGIAGYRIEGTTYNAPLPLHDWSLIELGPLLARRFNLPVWVENGASTAAVGEAMLGVGRHVQSFAYLSFNYGFGGGLILNGELYAGSNGNAGEFSGIVDVEGGKRRPALQLLIARLEAEGMHVPSLEWLRRNFRPDWPGVEAWVDDVTPFTNTLLNAIWSVIDPQAIVFGGEVPRKLADMLIERVTFNNSPRYGNRRRTPKLIVSELEGEASAIGAAALPFKTCIF</sequence>
<dbReference type="Pfam" id="PF00480">
    <property type="entry name" value="ROK"/>
    <property type="match status" value="1"/>
</dbReference>
<dbReference type="PANTHER" id="PTHR18964">
    <property type="entry name" value="ROK (REPRESSOR, ORF, KINASE) FAMILY"/>
    <property type="match status" value="1"/>
</dbReference>
<keyword evidence="1" id="KW-0418">Kinase</keyword>
<dbReference type="Pfam" id="PF13412">
    <property type="entry name" value="HTH_24"/>
    <property type="match status" value="1"/>
</dbReference>
<evidence type="ECO:0000313" key="2">
    <source>
        <dbReference type="Proteomes" id="UP000255000"/>
    </source>
</evidence>
<dbReference type="GO" id="GO:0019262">
    <property type="term" value="P:N-acetylneuraminate catabolic process"/>
    <property type="evidence" value="ECO:0007669"/>
    <property type="project" value="TreeGrafter"/>
</dbReference>
<evidence type="ECO:0000313" key="1">
    <source>
        <dbReference type="EMBL" id="SUB01119.1"/>
    </source>
</evidence>
<keyword evidence="1" id="KW-0808">Transferase</keyword>
<name>A0A378ZW91_9HYPH</name>
<dbReference type="InterPro" id="IPR036390">
    <property type="entry name" value="WH_DNA-bd_sf"/>
</dbReference>
<accession>A0A378ZW91</accession>
<dbReference type="InterPro" id="IPR000600">
    <property type="entry name" value="ROK"/>
</dbReference>
<dbReference type="InterPro" id="IPR036388">
    <property type="entry name" value="WH-like_DNA-bd_sf"/>
</dbReference>